<dbReference type="SUPFAM" id="SSF48264">
    <property type="entry name" value="Cytochrome P450"/>
    <property type="match status" value="1"/>
</dbReference>
<dbReference type="InterPro" id="IPR036396">
    <property type="entry name" value="Cyt_P450_sf"/>
</dbReference>
<keyword evidence="6" id="KW-1185">Reference proteome</keyword>
<dbReference type="PRINTS" id="PR00463">
    <property type="entry name" value="EP450I"/>
</dbReference>
<dbReference type="Gene3D" id="1.10.630.10">
    <property type="entry name" value="Cytochrome P450"/>
    <property type="match status" value="1"/>
</dbReference>
<keyword evidence="4" id="KW-0503">Monooxygenase</keyword>
<gene>
    <name evidence="5" type="ORF">HPB48_004936</name>
</gene>
<evidence type="ECO:0000256" key="1">
    <source>
        <dbReference type="ARBA" id="ARBA00010617"/>
    </source>
</evidence>
<comment type="similarity">
    <text evidence="1">Belongs to the cytochrome P450 family.</text>
</comment>
<dbReference type="OMA" id="MEQHITE"/>
<dbReference type="GO" id="GO:0016712">
    <property type="term" value="F:oxidoreductase activity, acting on paired donors, with incorporation or reduction of molecular oxygen, reduced flavin or flavoprotein as one donor, and incorporation of one atom of oxygen"/>
    <property type="evidence" value="ECO:0007669"/>
    <property type="project" value="TreeGrafter"/>
</dbReference>
<keyword evidence="4" id="KW-0560">Oxidoreductase</keyword>
<dbReference type="InterPro" id="IPR002401">
    <property type="entry name" value="Cyt_P450_E_grp-I"/>
</dbReference>
<dbReference type="GO" id="GO:0006805">
    <property type="term" value="P:xenobiotic metabolic process"/>
    <property type="evidence" value="ECO:0007669"/>
    <property type="project" value="TreeGrafter"/>
</dbReference>
<dbReference type="OrthoDB" id="6486579at2759"/>
<evidence type="ECO:0000256" key="2">
    <source>
        <dbReference type="ARBA" id="ARBA00022723"/>
    </source>
</evidence>
<sequence>MMPNIFVTRQLGRTPQRCLWAVAISSAVALVVAAWRSKVKVPTGKRLPPGPRGLPLIGHLPFVTRALSYEKLMEWSKIYGPVFRINMGSKDVLILNDFDSIKDVITKNEILNRSENVIFQQAGIQGIANLNGDPWVDNRRFSLHVLRDLGFGKKSMEEHVKARTNKDYEESQYLADRLAATKGAPIFVQDYLIPSVSNNVTALVFGSRYSVDDPRRKFLDEKLARVLKAFAAGQFLTFMPSWVHKVAGWLPLLRSTGLKDTVAEVIGFVK</sequence>
<keyword evidence="2" id="KW-0479">Metal-binding</keyword>
<dbReference type="InterPro" id="IPR050182">
    <property type="entry name" value="Cytochrome_P450_fam2"/>
</dbReference>
<evidence type="ECO:0008006" key="7">
    <source>
        <dbReference type="Google" id="ProtNLM"/>
    </source>
</evidence>
<dbReference type="GO" id="GO:0005737">
    <property type="term" value="C:cytoplasm"/>
    <property type="evidence" value="ECO:0007669"/>
    <property type="project" value="TreeGrafter"/>
</dbReference>
<keyword evidence="3" id="KW-0408">Iron</keyword>
<evidence type="ECO:0000256" key="3">
    <source>
        <dbReference type="ARBA" id="ARBA00023004"/>
    </source>
</evidence>
<protein>
    <recommendedName>
        <fullName evidence="7">Cytochrome P450</fullName>
    </recommendedName>
</protein>
<evidence type="ECO:0000313" key="6">
    <source>
        <dbReference type="Proteomes" id="UP000821853"/>
    </source>
</evidence>
<dbReference type="AlphaFoldDB" id="A0A9J6GEG3"/>
<evidence type="ECO:0000256" key="4">
    <source>
        <dbReference type="ARBA" id="ARBA00023033"/>
    </source>
</evidence>
<dbReference type="GO" id="GO:0020037">
    <property type="term" value="F:heme binding"/>
    <property type="evidence" value="ECO:0007669"/>
    <property type="project" value="InterPro"/>
</dbReference>
<dbReference type="InterPro" id="IPR001128">
    <property type="entry name" value="Cyt_P450"/>
</dbReference>
<accession>A0A9J6GEG3</accession>
<dbReference type="GO" id="GO:0006082">
    <property type="term" value="P:organic acid metabolic process"/>
    <property type="evidence" value="ECO:0007669"/>
    <property type="project" value="TreeGrafter"/>
</dbReference>
<reference evidence="5 6" key="1">
    <citation type="journal article" date="2020" name="Cell">
        <title>Large-Scale Comparative Analyses of Tick Genomes Elucidate Their Genetic Diversity and Vector Capacities.</title>
        <authorList>
            <consortium name="Tick Genome and Microbiome Consortium (TIGMIC)"/>
            <person name="Jia N."/>
            <person name="Wang J."/>
            <person name="Shi W."/>
            <person name="Du L."/>
            <person name="Sun Y."/>
            <person name="Zhan W."/>
            <person name="Jiang J.F."/>
            <person name="Wang Q."/>
            <person name="Zhang B."/>
            <person name="Ji P."/>
            <person name="Bell-Sakyi L."/>
            <person name="Cui X.M."/>
            <person name="Yuan T.T."/>
            <person name="Jiang B.G."/>
            <person name="Yang W.F."/>
            <person name="Lam T.T."/>
            <person name="Chang Q.C."/>
            <person name="Ding S.J."/>
            <person name="Wang X.J."/>
            <person name="Zhu J.G."/>
            <person name="Ruan X.D."/>
            <person name="Zhao L."/>
            <person name="Wei J.T."/>
            <person name="Ye R.Z."/>
            <person name="Que T.C."/>
            <person name="Du C.H."/>
            <person name="Zhou Y.H."/>
            <person name="Cheng J.X."/>
            <person name="Dai P.F."/>
            <person name="Guo W.B."/>
            <person name="Han X.H."/>
            <person name="Huang E.J."/>
            <person name="Li L.F."/>
            <person name="Wei W."/>
            <person name="Gao Y.C."/>
            <person name="Liu J.Z."/>
            <person name="Shao H.Z."/>
            <person name="Wang X."/>
            <person name="Wang C.C."/>
            <person name="Yang T.C."/>
            <person name="Huo Q.B."/>
            <person name="Li W."/>
            <person name="Chen H.Y."/>
            <person name="Chen S.E."/>
            <person name="Zhou L.G."/>
            <person name="Ni X.B."/>
            <person name="Tian J.H."/>
            <person name="Sheng Y."/>
            <person name="Liu T."/>
            <person name="Pan Y.S."/>
            <person name="Xia L.Y."/>
            <person name="Li J."/>
            <person name="Zhao F."/>
            <person name="Cao W.C."/>
        </authorList>
    </citation>
    <scope>NUCLEOTIDE SEQUENCE [LARGE SCALE GENOMIC DNA]</scope>
    <source>
        <strain evidence="5">HaeL-2018</strain>
    </source>
</reference>
<dbReference type="PANTHER" id="PTHR24300:SF375">
    <property type="entry name" value="CYTOCHROME P450 FAMILY"/>
    <property type="match status" value="1"/>
</dbReference>
<dbReference type="EMBL" id="JABSTR010000006">
    <property type="protein sequence ID" value="KAH9373191.1"/>
    <property type="molecule type" value="Genomic_DNA"/>
</dbReference>
<dbReference type="VEuPathDB" id="VectorBase:HLOH_053893"/>
<dbReference type="PANTHER" id="PTHR24300">
    <property type="entry name" value="CYTOCHROME P450 508A4-RELATED"/>
    <property type="match status" value="1"/>
</dbReference>
<comment type="caution">
    <text evidence="5">The sequence shown here is derived from an EMBL/GenBank/DDBJ whole genome shotgun (WGS) entry which is preliminary data.</text>
</comment>
<dbReference type="Pfam" id="PF00067">
    <property type="entry name" value="p450"/>
    <property type="match status" value="1"/>
</dbReference>
<proteinExistence type="inferred from homology"/>
<evidence type="ECO:0000313" key="5">
    <source>
        <dbReference type="EMBL" id="KAH9373191.1"/>
    </source>
</evidence>
<name>A0A9J6GEG3_HAELO</name>
<dbReference type="Proteomes" id="UP000821853">
    <property type="component" value="Chromosome 4"/>
</dbReference>
<organism evidence="5 6">
    <name type="scientific">Haemaphysalis longicornis</name>
    <name type="common">Bush tick</name>
    <dbReference type="NCBI Taxonomy" id="44386"/>
    <lineage>
        <taxon>Eukaryota</taxon>
        <taxon>Metazoa</taxon>
        <taxon>Ecdysozoa</taxon>
        <taxon>Arthropoda</taxon>
        <taxon>Chelicerata</taxon>
        <taxon>Arachnida</taxon>
        <taxon>Acari</taxon>
        <taxon>Parasitiformes</taxon>
        <taxon>Ixodida</taxon>
        <taxon>Ixodoidea</taxon>
        <taxon>Ixodidae</taxon>
        <taxon>Haemaphysalinae</taxon>
        <taxon>Haemaphysalis</taxon>
    </lineage>
</organism>
<dbReference type="GO" id="GO:0005506">
    <property type="term" value="F:iron ion binding"/>
    <property type="evidence" value="ECO:0007669"/>
    <property type="project" value="InterPro"/>
</dbReference>